<dbReference type="Proteomes" id="UP000284379">
    <property type="component" value="Unassembled WGS sequence"/>
</dbReference>
<evidence type="ECO:0000256" key="2">
    <source>
        <dbReference type="ARBA" id="ARBA00022801"/>
    </source>
</evidence>
<feature type="active site" description="Charge relay system" evidence="4">
    <location>
        <position position="268"/>
    </location>
</feature>
<proteinExistence type="inferred from homology"/>
<feature type="active site" description="Charge relay system" evidence="4">
    <location>
        <position position="433"/>
    </location>
</feature>
<dbReference type="PRINTS" id="PR00723">
    <property type="entry name" value="SUBTILISIN"/>
</dbReference>
<dbReference type="InterPro" id="IPR015500">
    <property type="entry name" value="Peptidase_S8_subtilisin-rel"/>
</dbReference>
<dbReference type="EMBL" id="QSGO01000001">
    <property type="protein sequence ID" value="RHB38483.1"/>
    <property type="molecule type" value="Genomic_DNA"/>
</dbReference>
<dbReference type="InterPro" id="IPR036852">
    <property type="entry name" value="Peptidase_S8/S53_dom_sf"/>
</dbReference>
<feature type="active site" description="Charge relay system" evidence="4">
    <location>
        <position position="230"/>
    </location>
</feature>
<dbReference type="PANTHER" id="PTHR42884:SF14">
    <property type="entry name" value="NEUROENDOCRINE CONVERTASE 1"/>
    <property type="match status" value="1"/>
</dbReference>
<dbReference type="PROSITE" id="PS51892">
    <property type="entry name" value="SUBTILASE"/>
    <property type="match status" value="1"/>
</dbReference>
<evidence type="ECO:0000313" key="8">
    <source>
        <dbReference type="Proteomes" id="UP000284379"/>
    </source>
</evidence>
<dbReference type="GO" id="GO:0016020">
    <property type="term" value="C:membrane"/>
    <property type="evidence" value="ECO:0007669"/>
    <property type="project" value="TreeGrafter"/>
</dbReference>
<gene>
    <name evidence="7" type="ORF">DW888_01325</name>
</gene>
<dbReference type="Pfam" id="PF00082">
    <property type="entry name" value="Peptidase_S8"/>
    <property type="match status" value="1"/>
</dbReference>
<comment type="similarity">
    <text evidence="4">Belongs to the peptidase S8 family.</text>
</comment>
<protein>
    <recommendedName>
        <fullName evidence="6">Peptidase S8/S53 domain-containing protein</fullName>
    </recommendedName>
</protein>
<evidence type="ECO:0000256" key="3">
    <source>
        <dbReference type="ARBA" id="ARBA00022825"/>
    </source>
</evidence>
<feature type="domain" description="Peptidase S8/S53" evidence="6">
    <location>
        <begin position="221"/>
        <end position="487"/>
    </location>
</feature>
<dbReference type="InterPro" id="IPR022398">
    <property type="entry name" value="Peptidase_S8_His-AS"/>
</dbReference>
<dbReference type="PROSITE" id="PS00137">
    <property type="entry name" value="SUBTILASE_HIS"/>
    <property type="match status" value="1"/>
</dbReference>
<dbReference type="GO" id="GO:0004252">
    <property type="term" value="F:serine-type endopeptidase activity"/>
    <property type="evidence" value="ECO:0007669"/>
    <property type="project" value="UniProtKB-UniRule"/>
</dbReference>
<keyword evidence="5" id="KW-0732">Signal</keyword>
<evidence type="ECO:0000313" key="7">
    <source>
        <dbReference type="EMBL" id="RHB38483.1"/>
    </source>
</evidence>
<sequence length="730" mass="79672">MRKHTVLLLTLLFCLNLSSQRQMSYNTKNKKVIKLETVDTLSYICFRKDVPIHQRKVKLSNKVVTIRQEQQSELIRIDSPSEITQLKNDGNIESVYKVLRFPTGKELVVLTNEILVKVNPGKQVSSVLDNLRIPYLMISEIEELSDVSIVQLPTSDNTLDVVNLLVSSPDLVYAEPNFIQFIDGPTSTNATTDLYSTNQWSIVNPYGFTMDVLAAWKLSKGKDIKVAVLDEGVELTHPDLKDNLLPGYDATLGDGPGINGAAAPGDSHGTACAGIIAALENNIGMTGIAPQSKVIPIRIAIGYYENDEKKWRTSSATIARGFGEAYRRGADVVSCSFSSTNVAASVSDAINTLTTNGRNGRGSVVVFSTGNDGSSTVSPYCNLPNVISVGNLEITGNRRFSSNYGSNLKVMAPGAGTYTTYPSGSYGTFGGTSAACPHVASVAALILSLKPNLSQKDVASAIYSSCTKLPGYQYPSPNRWNNETGYGLVSAYEAILASKPFTMIVPDLLCECETHTFSISGPTDRCDSIVWNLYFDKEIISGNGTTSVEVRILEAPGYALPFVASIYYGNRVVKLEEQAHAGVPETYDIIGGDEATEMELTYAEVIMEGATSYTWELKQGRCGIWPNNNIADLLPYDTNKVIIVVTGYNRCGSYAEWLSFTPKRRVSGQNSRQIGTKSVAIYNLSYELIYSDKNLISLFDINAVNLPSGFYVIESQLENGIITREKVYIP</sequence>
<accession>A0A413VY29</accession>
<evidence type="ECO:0000256" key="4">
    <source>
        <dbReference type="PROSITE-ProRule" id="PRU01240"/>
    </source>
</evidence>
<keyword evidence="3 4" id="KW-0720">Serine protease</keyword>
<reference evidence="7 8" key="1">
    <citation type="submission" date="2018-08" db="EMBL/GenBank/DDBJ databases">
        <title>A genome reference for cultivated species of the human gut microbiota.</title>
        <authorList>
            <person name="Zou Y."/>
            <person name="Xue W."/>
            <person name="Luo G."/>
        </authorList>
    </citation>
    <scope>NUCLEOTIDE SEQUENCE [LARGE SCALE GENOMIC DNA]</scope>
    <source>
        <strain evidence="7 8">AM40-30BH</strain>
    </source>
</reference>
<dbReference type="PANTHER" id="PTHR42884">
    <property type="entry name" value="PROPROTEIN CONVERTASE SUBTILISIN/KEXIN-RELATED"/>
    <property type="match status" value="1"/>
</dbReference>
<dbReference type="Gene3D" id="3.40.50.200">
    <property type="entry name" value="Peptidase S8/S53 domain"/>
    <property type="match status" value="1"/>
</dbReference>
<feature type="signal peptide" evidence="5">
    <location>
        <begin position="1"/>
        <end position="24"/>
    </location>
</feature>
<feature type="chain" id="PRO_5019010241" description="Peptidase S8/S53 domain-containing protein" evidence="5">
    <location>
        <begin position="25"/>
        <end position="730"/>
    </location>
</feature>
<evidence type="ECO:0000256" key="1">
    <source>
        <dbReference type="ARBA" id="ARBA00022670"/>
    </source>
</evidence>
<keyword evidence="2 4" id="KW-0378">Hydrolase</keyword>
<dbReference type="InterPro" id="IPR000209">
    <property type="entry name" value="Peptidase_S8/S53_dom"/>
</dbReference>
<organism evidence="7 8">
    <name type="scientific">Bacteroides nordii</name>
    <dbReference type="NCBI Taxonomy" id="291645"/>
    <lineage>
        <taxon>Bacteria</taxon>
        <taxon>Pseudomonadati</taxon>
        <taxon>Bacteroidota</taxon>
        <taxon>Bacteroidia</taxon>
        <taxon>Bacteroidales</taxon>
        <taxon>Bacteroidaceae</taxon>
        <taxon>Bacteroides</taxon>
    </lineage>
</organism>
<comment type="caution">
    <text evidence="7">The sequence shown here is derived from an EMBL/GenBank/DDBJ whole genome shotgun (WGS) entry which is preliminary data.</text>
</comment>
<dbReference type="SUPFAM" id="SSF52743">
    <property type="entry name" value="Subtilisin-like"/>
    <property type="match status" value="1"/>
</dbReference>
<dbReference type="RefSeq" id="WP_002561372.1">
    <property type="nucleotide sequence ID" value="NZ_JBKYCC010000002.1"/>
</dbReference>
<dbReference type="GO" id="GO:0016485">
    <property type="term" value="P:protein processing"/>
    <property type="evidence" value="ECO:0007669"/>
    <property type="project" value="TreeGrafter"/>
</dbReference>
<evidence type="ECO:0000256" key="5">
    <source>
        <dbReference type="SAM" id="SignalP"/>
    </source>
</evidence>
<keyword evidence="1 4" id="KW-0645">Protease</keyword>
<dbReference type="AlphaFoldDB" id="A0A413VY29"/>
<evidence type="ECO:0000259" key="6">
    <source>
        <dbReference type="Pfam" id="PF00082"/>
    </source>
</evidence>
<name>A0A413VY29_9BACE</name>